<feature type="domain" description="Extradiol ring-cleavage dioxygenase class III enzyme subunit B" evidence="1">
    <location>
        <begin position="8"/>
        <end position="268"/>
    </location>
</feature>
<evidence type="ECO:0000259" key="1">
    <source>
        <dbReference type="Pfam" id="PF02900"/>
    </source>
</evidence>
<protein>
    <recommendedName>
        <fullName evidence="1">Extradiol ring-cleavage dioxygenase class III enzyme subunit B domain-containing protein</fullName>
    </recommendedName>
</protein>
<evidence type="ECO:0000313" key="3">
    <source>
        <dbReference type="Proteomes" id="UP000752292"/>
    </source>
</evidence>
<dbReference type="InterPro" id="IPR004183">
    <property type="entry name" value="Xdiol_dOase_suB"/>
</dbReference>
<evidence type="ECO:0000313" key="2">
    <source>
        <dbReference type="EMBL" id="MBI4252049.1"/>
    </source>
</evidence>
<proteinExistence type="predicted"/>
<dbReference type="Proteomes" id="UP000752292">
    <property type="component" value="Unassembled WGS sequence"/>
</dbReference>
<accession>A0A932ZV59</accession>
<dbReference type="GO" id="GO:0016702">
    <property type="term" value="F:oxidoreductase activity, acting on single donors with incorporation of molecular oxygen, incorporation of two atoms of oxygen"/>
    <property type="evidence" value="ECO:0007669"/>
    <property type="project" value="UniProtKB-ARBA"/>
</dbReference>
<name>A0A932ZV59_UNCTE</name>
<dbReference type="Gene3D" id="3.40.830.10">
    <property type="entry name" value="LigB-like"/>
    <property type="match status" value="1"/>
</dbReference>
<organism evidence="2 3">
    <name type="scientific">Tectimicrobiota bacterium</name>
    <dbReference type="NCBI Taxonomy" id="2528274"/>
    <lineage>
        <taxon>Bacteria</taxon>
        <taxon>Pseudomonadati</taxon>
        <taxon>Nitrospinota/Tectimicrobiota group</taxon>
        <taxon>Candidatus Tectimicrobiota</taxon>
    </lineage>
</organism>
<dbReference type="SUPFAM" id="SSF53213">
    <property type="entry name" value="LigB-like"/>
    <property type="match status" value="1"/>
</dbReference>
<sequence>MAGIELGYLAPHPWIMVAGEREAGHHAATTTAFRRAAGEVARRGVDLLLVASPHWPPAASFRVGGAPRYAGTLDAFLPHVNAALPPAHRRDLPPVPYDFPGEPELAARLLDAGREAGLPVQLEPRPEALDHGSIVPILYLNPEGRLPVLLLSVQEGPAARSRAWGEIVAREAGRLGRRAAFVASGTLSHRFLFDRPNALWPEGEAWDRRVLEALTGGSPEAVLGYTEAEVAAGQVEEGGLHGLFTLLGALGPGARGSVLSYEGIVGVGSPIVRFEAAPKAA</sequence>
<dbReference type="AlphaFoldDB" id="A0A932ZV59"/>
<comment type="caution">
    <text evidence="2">The sequence shown here is derived from an EMBL/GenBank/DDBJ whole genome shotgun (WGS) entry which is preliminary data.</text>
</comment>
<reference evidence="2" key="1">
    <citation type="submission" date="2020-07" db="EMBL/GenBank/DDBJ databases">
        <title>Huge and variable diversity of episymbiotic CPR bacteria and DPANN archaea in groundwater ecosystems.</title>
        <authorList>
            <person name="He C.Y."/>
            <person name="Keren R."/>
            <person name="Whittaker M."/>
            <person name="Farag I.F."/>
            <person name="Doudna J."/>
            <person name="Cate J.H.D."/>
            <person name="Banfield J.F."/>
        </authorList>
    </citation>
    <scope>NUCLEOTIDE SEQUENCE</scope>
    <source>
        <strain evidence="2">NC_groundwater_1370_Ag_S-0.2um_69_93</strain>
    </source>
</reference>
<dbReference type="EMBL" id="JACQRX010000274">
    <property type="protein sequence ID" value="MBI4252049.1"/>
    <property type="molecule type" value="Genomic_DNA"/>
</dbReference>
<gene>
    <name evidence="2" type="ORF">HY618_06270</name>
</gene>
<dbReference type="Pfam" id="PF02900">
    <property type="entry name" value="LigB"/>
    <property type="match status" value="1"/>
</dbReference>
<dbReference type="GO" id="GO:0008198">
    <property type="term" value="F:ferrous iron binding"/>
    <property type="evidence" value="ECO:0007669"/>
    <property type="project" value="InterPro"/>
</dbReference>